<proteinExistence type="predicted"/>
<dbReference type="Gene3D" id="3.10.310.70">
    <property type="match status" value="1"/>
</dbReference>
<dbReference type="SUPFAM" id="SSF51556">
    <property type="entry name" value="Metallo-dependent hydrolases"/>
    <property type="match status" value="1"/>
</dbReference>
<dbReference type="Pfam" id="PF07969">
    <property type="entry name" value="Amidohydro_3"/>
    <property type="match status" value="1"/>
</dbReference>
<name>A0A4P7GLJ7_9ACTN</name>
<dbReference type="InterPro" id="IPR013108">
    <property type="entry name" value="Amidohydro_3"/>
</dbReference>
<evidence type="ECO:0000313" key="3">
    <source>
        <dbReference type="Proteomes" id="UP000294894"/>
    </source>
</evidence>
<feature type="domain" description="Amidohydrolase 3" evidence="1">
    <location>
        <begin position="89"/>
        <end position="527"/>
    </location>
</feature>
<reference evidence="2 3" key="1">
    <citation type="submission" date="2019-03" db="EMBL/GenBank/DDBJ databases">
        <title>Three New Species of Nocardioides, Nocardioides euryhalodurans sp. nov., Nocardioides seonyuensis sp. nov. and Nocardioides eburneoflavus sp. nov., Iolated from Soil.</title>
        <authorList>
            <person name="Roh S.G."/>
            <person name="Lee C."/>
            <person name="Kim M.-K."/>
            <person name="Kim S.B."/>
        </authorList>
    </citation>
    <scope>NUCLEOTIDE SEQUENCE [LARGE SCALE GENOMIC DNA]</scope>
    <source>
        <strain evidence="2 3">MMS17-SY117</strain>
    </source>
</reference>
<dbReference type="InterPro" id="IPR032466">
    <property type="entry name" value="Metal_Hydrolase"/>
</dbReference>
<dbReference type="Gene3D" id="2.30.40.10">
    <property type="entry name" value="Urease, subunit C, domain 1"/>
    <property type="match status" value="2"/>
</dbReference>
<keyword evidence="3" id="KW-1185">Reference proteome</keyword>
<dbReference type="GO" id="GO:0016810">
    <property type="term" value="F:hydrolase activity, acting on carbon-nitrogen (but not peptide) bonds"/>
    <property type="evidence" value="ECO:0007669"/>
    <property type="project" value="InterPro"/>
</dbReference>
<dbReference type="SUPFAM" id="SSF51338">
    <property type="entry name" value="Composite domain of metallo-dependent hydrolases"/>
    <property type="match status" value="1"/>
</dbReference>
<gene>
    <name evidence="2" type="ORF">EXE57_10115</name>
</gene>
<dbReference type="Gene3D" id="3.20.20.140">
    <property type="entry name" value="Metal-dependent hydrolases"/>
    <property type="match status" value="2"/>
</dbReference>
<accession>A0A4P7GLJ7</accession>
<dbReference type="KEGG" id="noy:EXE57_10115"/>
<protein>
    <recommendedName>
        <fullName evidence="1">Amidohydrolase 3 domain-containing protein</fullName>
    </recommendedName>
</protein>
<dbReference type="AlphaFoldDB" id="A0A4P7GLJ7"/>
<dbReference type="PANTHER" id="PTHR22642">
    <property type="entry name" value="IMIDAZOLONEPROPIONASE"/>
    <property type="match status" value="1"/>
</dbReference>
<dbReference type="PROSITE" id="PS51318">
    <property type="entry name" value="TAT"/>
    <property type="match status" value="1"/>
</dbReference>
<evidence type="ECO:0000313" key="2">
    <source>
        <dbReference type="EMBL" id="QBR92591.1"/>
    </source>
</evidence>
<dbReference type="Proteomes" id="UP000294894">
    <property type="component" value="Chromosome"/>
</dbReference>
<dbReference type="EMBL" id="CP038267">
    <property type="protein sequence ID" value="QBR92591.1"/>
    <property type="molecule type" value="Genomic_DNA"/>
</dbReference>
<dbReference type="RefSeq" id="WP_135077154.1">
    <property type="nucleotide sequence ID" value="NZ_CP038267.1"/>
</dbReference>
<dbReference type="PANTHER" id="PTHR22642:SF21">
    <property type="entry name" value="PERIPLASMIC PROTEIN"/>
    <property type="match status" value="1"/>
</dbReference>
<dbReference type="InterPro" id="IPR006311">
    <property type="entry name" value="TAT_signal"/>
</dbReference>
<dbReference type="OrthoDB" id="3189065at2"/>
<evidence type="ECO:0000259" key="1">
    <source>
        <dbReference type="Pfam" id="PF07969"/>
    </source>
</evidence>
<dbReference type="InterPro" id="IPR011059">
    <property type="entry name" value="Metal-dep_hydrolase_composite"/>
</dbReference>
<sequence>MDGQQDNRLSRRQLGIGVAAASGAAVVGVGSPAGAAGNGGKGGRDAADSLTLVNGTIVTLDARGSLARELAIEHGRVAEVGRKVRRTGRVVNLEGATVVPGLIDSHQHFMRACHNPGHETRDIESATSVAELQQALADKAEQVPAGEFLTCIGGWNRNGLAEARLPTVAELDEAAPGHPVYLSETGGGGQGVANSLARAFFESAGVPVNPDTGTLTPAAGRAALVAVQTFDDKRQGTAEGIAHVAGLGMTMISDVGGALLPDWVHANALWRADQLDLRLRQFFTGFEFPTLDAIKTFVDNNHNKIGDDVFRVIGVGERLTSGSTADVPTLTEAAEFLSARGWTLILHSLSNADNTAQIAVFQEIAQTHDIAAMRWQLHHINDITPENLQLVADLGIPVGLQSYRYTSASGATPFRRVLDLGIRAGGGSDATNVAAQNPWLMIYHMVSGRNNAGVLINGDQRISRLEALRLYTSGSAYLTGDEHHLGSLEVGKYADLAVLSADYLTVPEDRIRKLRSQLTLQAGRAVHATGRYASILT</sequence>
<organism evidence="2 3">
    <name type="scientific">Nocardioides euryhalodurans</name>
    <dbReference type="NCBI Taxonomy" id="2518370"/>
    <lineage>
        <taxon>Bacteria</taxon>
        <taxon>Bacillati</taxon>
        <taxon>Actinomycetota</taxon>
        <taxon>Actinomycetes</taxon>
        <taxon>Propionibacteriales</taxon>
        <taxon>Nocardioidaceae</taxon>
        <taxon>Nocardioides</taxon>
    </lineage>
</organism>